<dbReference type="PROSITE" id="PS50893">
    <property type="entry name" value="ABC_TRANSPORTER_2"/>
    <property type="match status" value="1"/>
</dbReference>
<evidence type="ECO:0000256" key="13">
    <source>
        <dbReference type="ARBA" id="ARBA00023204"/>
    </source>
</evidence>
<evidence type="ECO:0000256" key="3">
    <source>
        <dbReference type="ARBA" id="ARBA00022723"/>
    </source>
</evidence>
<keyword evidence="8" id="KW-0863">Zinc-finger</keyword>
<evidence type="ECO:0000256" key="15">
    <source>
        <dbReference type="ARBA" id="ARBA00039316"/>
    </source>
</evidence>
<dbReference type="Proteomes" id="UP000257323">
    <property type="component" value="Unassembled WGS sequence"/>
</dbReference>
<evidence type="ECO:0000313" key="18">
    <source>
        <dbReference type="EMBL" id="RFT16207.1"/>
    </source>
</evidence>
<dbReference type="GO" id="GO:0004518">
    <property type="term" value="F:nuclease activity"/>
    <property type="evidence" value="ECO:0007669"/>
    <property type="project" value="UniProtKB-KW"/>
</dbReference>
<evidence type="ECO:0000256" key="1">
    <source>
        <dbReference type="ARBA" id="ARBA00004496"/>
    </source>
</evidence>
<dbReference type="GO" id="GO:0008270">
    <property type="term" value="F:zinc ion binding"/>
    <property type="evidence" value="ECO:0007669"/>
    <property type="project" value="UniProtKB-KW"/>
</dbReference>
<keyword evidence="4" id="KW-0677">Repeat</keyword>
<evidence type="ECO:0000256" key="2">
    <source>
        <dbReference type="ARBA" id="ARBA00022490"/>
    </source>
</evidence>
<dbReference type="InterPro" id="IPR027417">
    <property type="entry name" value="P-loop_NTPase"/>
</dbReference>
<evidence type="ECO:0000256" key="4">
    <source>
        <dbReference type="ARBA" id="ARBA00022737"/>
    </source>
</evidence>
<comment type="caution">
    <text evidence="18">The sequence shown here is derived from an EMBL/GenBank/DDBJ whole genome shotgun (WGS) entry which is preliminary data.</text>
</comment>
<dbReference type="NCBIfam" id="TIGR00630">
    <property type="entry name" value="uvra"/>
    <property type="match status" value="1"/>
</dbReference>
<evidence type="ECO:0000256" key="12">
    <source>
        <dbReference type="ARBA" id="ARBA00023125"/>
    </source>
</evidence>
<keyword evidence="6" id="KW-0227">DNA damage</keyword>
<gene>
    <name evidence="18" type="ORF">OP8BY_1811</name>
</gene>
<proteinExistence type="inferred from homology"/>
<feature type="domain" description="ABC transporter" evidence="17">
    <location>
        <begin position="492"/>
        <end position="828"/>
    </location>
</feature>
<dbReference type="InterPro" id="IPR017871">
    <property type="entry name" value="ABC_transporter-like_CS"/>
</dbReference>
<organism evidence="18 19">
    <name type="scientific">Candidatus Saccharicenans subterraneus</name>
    <dbReference type="NCBI Taxonomy" id="2508984"/>
    <lineage>
        <taxon>Bacteria</taxon>
        <taxon>Candidatus Aminicenantota</taxon>
        <taxon>Candidatus Aminicenantia</taxon>
        <taxon>Candidatus Aminicenantales</taxon>
        <taxon>Candidatus Saccharicenantaceae</taxon>
        <taxon>Candidatus Saccharicenans</taxon>
    </lineage>
</organism>
<dbReference type="AlphaFoldDB" id="A0A3E2BNK0"/>
<keyword evidence="3" id="KW-0479">Metal-binding</keyword>
<dbReference type="Pfam" id="PF17760">
    <property type="entry name" value="UvrA_inter"/>
    <property type="match status" value="1"/>
</dbReference>
<dbReference type="PANTHER" id="PTHR43152">
    <property type="entry name" value="UVRABC SYSTEM PROTEIN A"/>
    <property type="match status" value="1"/>
</dbReference>
<dbReference type="GO" id="GO:0006289">
    <property type="term" value="P:nucleotide-excision repair"/>
    <property type="evidence" value="ECO:0007669"/>
    <property type="project" value="InterPro"/>
</dbReference>
<dbReference type="GO" id="GO:0009380">
    <property type="term" value="C:excinuclease repair complex"/>
    <property type="evidence" value="ECO:0007669"/>
    <property type="project" value="InterPro"/>
</dbReference>
<evidence type="ECO:0000256" key="10">
    <source>
        <dbReference type="ARBA" id="ARBA00022840"/>
    </source>
</evidence>
<dbReference type="PROSITE" id="PS00211">
    <property type="entry name" value="ABC_TRANSPORTER_1"/>
    <property type="match status" value="1"/>
</dbReference>
<dbReference type="EMBL" id="QUAH01000004">
    <property type="protein sequence ID" value="RFT16207.1"/>
    <property type="molecule type" value="Genomic_DNA"/>
</dbReference>
<evidence type="ECO:0000256" key="5">
    <source>
        <dbReference type="ARBA" id="ARBA00022741"/>
    </source>
</evidence>
<keyword evidence="11" id="KW-0267">Excision nuclease</keyword>
<dbReference type="Gene3D" id="3.40.50.300">
    <property type="entry name" value="P-loop containing nucleotide triphosphate hydrolases"/>
    <property type="match status" value="3"/>
</dbReference>
<dbReference type="GO" id="GO:0005524">
    <property type="term" value="F:ATP binding"/>
    <property type="evidence" value="ECO:0007669"/>
    <property type="project" value="UniProtKB-KW"/>
</dbReference>
<accession>A0A3E2BNK0</accession>
<keyword evidence="13" id="KW-0234">DNA repair</keyword>
<dbReference type="Gene3D" id="3.30.190.20">
    <property type="match status" value="1"/>
</dbReference>
<dbReference type="Gene3D" id="1.20.1580.10">
    <property type="entry name" value="ABC transporter ATPase like domain"/>
    <property type="match status" value="1"/>
</dbReference>
<evidence type="ECO:0000256" key="11">
    <source>
        <dbReference type="ARBA" id="ARBA00022881"/>
    </source>
</evidence>
<evidence type="ECO:0000259" key="17">
    <source>
        <dbReference type="PROSITE" id="PS50893"/>
    </source>
</evidence>
<evidence type="ECO:0000313" key="19">
    <source>
        <dbReference type="Proteomes" id="UP000257323"/>
    </source>
</evidence>
<protein>
    <recommendedName>
        <fullName evidence="15">UvrABC system protein A</fullName>
    </recommendedName>
    <alternativeName>
        <fullName evidence="16">Excinuclease ABC subunit A</fullName>
    </alternativeName>
</protein>
<evidence type="ECO:0000256" key="16">
    <source>
        <dbReference type="ARBA" id="ARBA00042156"/>
    </source>
</evidence>
<evidence type="ECO:0000256" key="7">
    <source>
        <dbReference type="ARBA" id="ARBA00022769"/>
    </source>
</evidence>
<evidence type="ECO:0000256" key="14">
    <source>
        <dbReference type="ARBA" id="ARBA00038000"/>
    </source>
</evidence>
<comment type="subcellular location">
    <subcellularLocation>
        <location evidence="1">Cytoplasm</location>
    </subcellularLocation>
</comment>
<evidence type="ECO:0000256" key="8">
    <source>
        <dbReference type="ARBA" id="ARBA00022771"/>
    </source>
</evidence>
<reference evidence="18 19" key="1">
    <citation type="submission" date="2018-08" db="EMBL/GenBank/DDBJ databases">
        <title>Genome analysis of the thermophilic bacterium of the candidate phylum Aminicenantes from deep subsurface aquifer revealed its physiology and ecological role.</title>
        <authorList>
            <person name="Kadnikov V.V."/>
            <person name="Mardanov A.V."/>
            <person name="Beletsky A.V."/>
            <person name="Karnachuk O.V."/>
            <person name="Ravin N.V."/>
        </authorList>
    </citation>
    <scope>NUCLEOTIDE SEQUENCE [LARGE SCALE GENOMIC DNA]</scope>
    <source>
        <strain evidence="18">BY38</strain>
    </source>
</reference>
<dbReference type="SUPFAM" id="SSF52540">
    <property type="entry name" value="P-loop containing nucleoside triphosphate hydrolases"/>
    <property type="match status" value="2"/>
</dbReference>
<dbReference type="FunFam" id="1.20.1580.10:FF:000002">
    <property type="entry name" value="UvrABC system protein A"/>
    <property type="match status" value="1"/>
</dbReference>
<comment type="similarity">
    <text evidence="14">Belongs to the ABC transporter superfamily. UvrA family.</text>
</comment>
<dbReference type="GO" id="GO:0003677">
    <property type="term" value="F:DNA binding"/>
    <property type="evidence" value="ECO:0007669"/>
    <property type="project" value="UniProtKB-KW"/>
</dbReference>
<dbReference type="GO" id="GO:0005737">
    <property type="term" value="C:cytoplasm"/>
    <property type="evidence" value="ECO:0007669"/>
    <property type="project" value="UniProtKB-SubCell"/>
</dbReference>
<dbReference type="CDD" id="cd03271">
    <property type="entry name" value="ABC_UvrA_II"/>
    <property type="match status" value="1"/>
</dbReference>
<dbReference type="PANTHER" id="PTHR43152:SF3">
    <property type="entry name" value="UVRABC SYSTEM PROTEIN A"/>
    <property type="match status" value="1"/>
</dbReference>
<keyword evidence="7" id="KW-0228">DNA excision</keyword>
<keyword evidence="2" id="KW-0963">Cytoplasm</keyword>
<dbReference type="InterPro" id="IPR003439">
    <property type="entry name" value="ABC_transporter-like_ATP-bd"/>
</dbReference>
<evidence type="ECO:0000256" key="6">
    <source>
        <dbReference type="ARBA" id="ARBA00022763"/>
    </source>
</evidence>
<dbReference type="GO" id="GO:0016887">
    <property type="term" value="F:ATP hydrolysis activity"/>
    <property type="evidence" value="ECO:0007669"/>
    <property type="project" value="InterPro"/>
</dbReference>
<keyword evidence="9" id="KW-0862">Zinc</keyword>
<dbReference type="InterPro" id="IPR041102">
    <property type="entry name" value="UvrA_inter"/>
</dbReference>
<dbReference type="InterPro" id="IPR003593">
    <property type="entry name" value="AAA+_ATPase"/>
</dbReference>
<keyword evidence="5" id="KW-0547">Nucleotide-binding</keyword>
<keyword evidence="10" id="KW-0067">ATP-binding</keyword>
<name>A0A3E2BNK0_9BACT</name>
<dbReference type="SMART" id="SM00382">
    <property type="entry name" value="AAA"/>
    <property type="match status" value="2"/>
</dbReference>
<keyword evidence="12" id="KW-0238">DNA-binding</keyword>
<evidence type="ECO:0000256" key="9">
    <source>
        <dbReference type="ARBA" id="ARBA00022833"/>
    </source>
</evidence>
<sequence>MLQEIRVRKAAQHNLKKIDVELPRNRLVIVTGPSGSGKSSLAFDTLFAEGQRRYIECLSAYARQFIEQLEKPEVESIEGLSPAISVDQKTISFNPRSTVGTITEIYDLLRLLYARLGTIYCPDCRVPVTASSREQILEMIASRYSGRNIMILAPVVRGRKGEYQQLLEKFRKKGFLRARIDGWMHDLEEKIRLDRNRKHSIEILVDELKLEPGKERRLQEAVERSLEMADGGVLVLEASGQESYFSRKLACPSCGRSYQPLEPRNFSFNSPYGACGRCHGLGYLTTLNEWGEVELTSDLCPDCRGQRLKKESLWVRIDGLNIHELASLDVDRLLEKIDRLSFPGQVQTVAEKILKEVKDRLLVMRELGLSYLDLNRTGSSLSGGEAQRIRLAAQVGSRLRGILYVLDEPTIGLHQRDNGQLIRLLRQLRDAGNSIVVVEHDEQTIRSADYLIDLGPGAGENGGRVVACGPLQKVLNSSESLTAQYLRGEKSVPVPAVRRTPSGWLTVRGAAEHNLKGIDVSFPLGVMTAVTGVSGSGKSSLVYDVLYRALLKKFYRAKVQPGKHRALEGLENIDKVVSVDQKPIGRTPRSNPATYTGIFGHLRQLFSMTPEARRKGYRPGRFSFNVHGGRCEDCQGAGVKKVEMHFLPDVYVTCDRCHGRRYNKETLAVTYRGKNIADFLDMTVDEAFELLRAHPSLRRKLELLKQVGLGYLRLGQPAPQLSGGEAQRIKLTRELSRRDTGKTLYLLDEPTTGLHFDDVSKLLKVLERLVEMGNTVIIIEHNLEVIKYCDYIIDLGPEGGQAGGEVVAAGRPEEVARVEKSHTGRYLRQVLFSGVHSGLRG</sequence>
<dbReference type="InterPro" id="IPR004602">
    <property type="entry name" value="UvrA"/>
</dbReference>